<evidence type="ECO:0000256" key="4">
    <source>
        <dbReference type="ARBA" id="ARBA00023157"/>
    </source>
</evidence>
<sequence>MSAAVSHSASAAVETAQWRRWSQHLTQSDTVQRVTAAFPGSAFVASTGQRKWCSFVRNQIVTYVDVCKTEKYVVRSQQPCPHGTLDCQKTMYRIAQKPIYELKRKFITSLEWKCCPGYSGSTCEYAAAGTFPCNQKKFKTCPFIMTTDKIKIPNSHQNYKIPGTFSCVTSNVVYLIICTKCPTGGLYVGSMDHISSSEKTEESPHSAGLPPPPRVCEGAGNIYILRKELPAPKPASGSGPVVTYPSCFPCIYRVCTKLI</sequence>
<dbReference type="Proteomes" id="UP001176940">
    <property type="component" value="Unassembled WGS sequence"/>
</dbReference>
<gene>
    <name evidence="6" type="ORF">RIMI_LOCUS21507017</name>
</gene>
<dbReference type="InterPro" id="IPR011489">
    <property type="entry name" value="EMI_domain"/>
</dbReference>
<evidence type="ECO:0000256" key="2">
    <source>
        <dbReference type="ARBA" id="ARBA00022525"/>
    </source>
</evidence>
<evidence type="ECO:0000313" key="7">
    <source>
        <dbReference type="Proteomes" id="UP001176940"/>
    </source>
</evidence>
<keyword evidence="3" id="KW-0732">Signal</keyword>
<dbReference type="PROSITE" id="PS51041">
    <property type="entry name" value="EMI"/>
    <property type="match status" value="1"/>
</dbReference>
<dbReference type="EMBL" id="CAUEEQ010075974">
    <property type="protein sequence ID" value="CAJ0966638.1"/>
    <property type="molecule type" value="Genomic_DNA"/>
</dbReference>
<protein>
    <recommendedName>
        <fullName evidence="5">EMI domain-containing protein</fullName>
    </recommendedName>
</protein>
<evidence type="ECO:0000256" key="3">
    <source>
        <dbReference type="ARBA" id="ARBA00022729"/>
    </source>
</evidence>
<keyword evidence="7" id="KW-1185">Reference proteome</keyword>
<feature type="domain" description="EMI" evidence="5">
    <location>
        <begin position="49"/>
        <end position="125"/>
    </location>
</feature>
<dbReference type="PANTHER" id="PTHR15427">
    <property type="entry name" value="EMILIN ELASTIN MICROFIBRIL INTERFACE-LOCATED PROTEIN ELASTIN MICROFIBRIL INTERFACER"/>
    <property type="match status" value="1"/>
</dbReference>
<dbReference type="InterPro" id="IPR050392">
    <property type="entry name" value="Collagen/C1q_domain"/>
</dbReference>
<accession>A0ABN9MJT7</accession>
<comment type="subcellular location">
    <subcellularLocation>
        <location evidence="1">Secreted</location>
    </subcellularLocation>
</comment>
<organism evidence="6 7">
    <name type="scientific">Ranitomeya imitator</name>
    <name type="common">mimic poison frog</name>
    <dbReference type="NCBI Taxonomy" id="111125"/>
    <lineage>
        <taxon>Eukaryota</taxon>
        <taxon>Metazoa</taxon>
        <taxon>Chordata</taxon>
        <taxon>Craniata</taxon>
        <taxon>Vertebrata</taxon>
        <taxon>Euteleostomi</taxon>
        <taxon>Amphibia</taxon>
        <taxon>Batrachia</taxon>
        <taxon>Anura</taxon>
        <taxon>Neobatrachia</taxon>
        <taxon>Hyloidea</taxon>
        <taxon>Dendrobatidae</taxon>
        <taxon>Dendrobatinae</taxon>
        <taxon>Ranitomeya</taxon>
    </lineage>
</organism>
<evidence type="ECO:0000313" key="6">
    <source>
        <dbReference type="EMBL" id="CAJ0966638.1"/>
    </source>
</evidence>
<dbReference type="PANTHER" id="PTHR15427:SF6">
    <property type="entry name" value="MULTIMERIN-2"/>
    <property type="match status" value="1"/>
</dbReference>
<evidence type="ECO:0000256" key="1">
    <source>
        <dbReference type="ARBA" id="ARBA00004613"/>
    </source>
</evidence>
<keyword evidence="2" id="KW-0964">Secreted</keyword>
<name>A0ABN9MJT7_9NEOB</name>
<evidence type="ECO:0000259" key="5">
    <source>
        <dbReference type="PROSITE" id="PS51041"/>
    </source>
</evidence>
<proteinExistence type="predicted"/>
<comment type="caution">
    <text evidence="6">The sequence shown here is derived from an EMBL/GenBank/DDBJ whole genome shotgun (WGS) entry which is preliminary data.</text>
</comment>
<keyword evidence="4" id="KW-1015">Disulfide bond</keyword>
<reference evidence="6" key="1">
    <citation type="submission" date="2023-07" db="EMBL/GenBank/DDBJ databases">
        <authorList>
            <person name="Stuckert A."/>
        </authorList>
    </citation>
    <scope>NUCLEOTIDE SEQUENCE</scope>
</reference>
<dbReference type="Pfam" id="PF07546">
    <property type="entry name" value="EMI"/>
    <property type="match status" value="1"/>
</dbReference>